<dbReference type="Proteomes" id="UP000199599">
    <property type="component" value="Unassembled WGS sequence"/>
</dbReference>
<organism evidence="1 2">
    <name type="scientific">Lactobacillus bombicola</name>
    <dbReference type="NCBI Taxonomy" id="1505723"/>
    <lineage>
        <taxon>Bacteria</taxon>
        <taxon>Bacillati</taxon>
        <taxon>Bacillota</taxon>
        <taxon>Bacilli</taxon>
        <taxon>Lactobacillales</taxon>
        <taxon>Lactobacillaceae</taxon>
        <taxon>Lactobacillus</taxon>
    </lineage>
</organism>
<name>A0A1I1RF43_9LACO</name>
<dbReference type="AlphaFoldDB" id="A0A1I1RF43"/>
<reference evidence="2" key="1">
    <citation type="submission" date="2016-10" db="EMBL/GenBank/DDBJ databases">
        <authorList>
            <person name="Varghese N."/>
            <person name="Submissions S."/>
        </authorList>
    </citation>
    <scope>NUCLEOTIDE SEQUENCE [LARGE SCALE GENOMIC DNA]</scope>
    <source>
        <strain evidence="2">R-53102</strain>
    </source>
</reference>
<gene>
    <name evidence="1" type="ORF">SAMN04487792_0250</name>
</gene>
<accession>A0A1I1RF43</accession>
<evidence type="ECO:0000313" key="1">
    <source>
        <dbReference type="EMBL" id="SFD30768.1"/>
    </source>
</evidence>
<dbReference type="RefSeq" id="WP_158593124.1">
    <property type="nucleotide sequence ID" value="NZ_CBCRVU010000001.1"/>
</dbReference>
<protein>
    <submittedName>
        <fullName evidence="1">Uncharacterized protein</fullName>
    </submittedName>
</protein>
<proteinExistence type="predicted"/>
<sequence length="58" mass="6941">MITPEQLDQAILNMDICELDKKIMNISNPDEAKFWSTIYDRNLQLNQKEIINNKEFIR</sequence>
<evidence type="ECO:0000313" key="2">
    <source>
        <dbReference type="Proteomes" id="UP000199599"/>
    </source>
</evidence>
<dbReference type="EMBL" id="FOMN01000001">
    <property type="protein sequence ID" value="SFD30768.1"/>
    <property type="molecule type" value="Genomic_DNA"/>
</dbReference>